<dbReference type="RefSeq" id="WP_104808772.1">
    <property type="nucleotide sequence ID" value="NZ_MQUA01000013.1"/>
</dbReference>
<dbReference type="OrthoDB" id="1449138at2"/>
<evidence type="ECO:0000313" key="2">
    <source>
        <dbReference type="Proteomes" id="UP000239522"/>
    </source>
</evidence>
<gene>
    <name evidence="1" type="ORF">BST83_04580</name>
</gene>
<sequence length="92" mass="10717">MIAPLSIQISHILENHEHSVCTSKVDKHIHEKDFDCKIDLIKLNRFFLATNNFQLDLNTRTTTTIGSLEYNFLKNHYQLSFSVRGPPVKYLN</sequence>
<protein>
    <submittedName>
        <fullName evidence="1">Uncharacterized protein</fullName>
    </submittedName>
</protein>
<name>A0A2S7KV79_9FLAO</name>
<keyword evidence="2" id="KW-1185">Reference proteome</keyword>
<organism evidence="1 2">
    <name type="scientific">Polaribacter filamentus</name>
    <dbReference type="NCBI Taxonomy" id="53483"/>
    <lineage>
        <taxon>Bacteria</taxon>
        <taxon>Pseudomonadati</taxon>
        <taxon>Bacteroidota</taxon>
        <taxon>Flavobacteriia</taxon>
        <taxon>Flavobacteriales</taxon>
        <taxon>Flavobacteriaceae</taxon>
    </lineage>
</organism>
<dbReference type="Proteomes" id="UP000239522">
    <property type="component" value="Unassembled WGS sequence"/>
</dbReference>
<comment type="caution">
    <text evidence="1">The sequence shown here is derived from an EMBL/GenBank/DDBJ whole genome shotgun (WGS) entry which is preliminary data.</text>
</comment>
<reference evidence="1 2" key="1">
    <citation type="submission" date="2016-11" db="EMBL/GenBank/DDBJ databases">
        <title>Trade-off between light-utilization and light-protection in marine flavobacteria.</title>
        <authorList>
            <person name="Kumagai Y."/>
        </authorList>
    </citation>
    <scope>NUCLEOTIDE SEQUENCE [LARGE SCALE GENOMIC DNA]</scope>
    <source>
        <strain evidence="1 2">ATCC 700397</strain>
    </source>
</reference>
<accession>A0A2S7KV79</accession>
<dbReference type="AlphaFoldDB" id="A0A2S7KV79"/>
<dbReference type="EMBL" id="MQUA01000013">
    <property type="protein sequence ID" value="PQB06520.1"/>
    <property type="molecule type" value="Genomic_DNA"/>
</dbReference>
<evidence type="ECO:0000313" key="1">
    <source>
        <dbReference type="EMBL" id="PQB06520.1"/>
    </source>
</evidence>
<proteinExistence type="predicted"/>